<proteinExistence type="inferred from homology"/>
<evidence type="ECO:0000256" key="1">
    <source>
        <dbReference type="ARBA" id="ARBA00010759"/>
    </source>
</evidence>
<dbReference type="EMBL" id="FUYH01000012">
    <property type="protein sequence ID" value="SKA92422.1"/>
    <property type="molecule type" value="Genomic_DNA"/>
</dbReference>
<dbReference type="CDD" id="cd00487">
    <property type="entry name" value="Pep_deformylase"/>
    <property type="match status" value="1"/>
</dbReference>
<feature type="binding site" evidence="6">
    <location>
        <position position="130"/>
    </location>
    <ligand>
        <name>Fe cation</name>
        <dbReference type="ChEBI" id="CHEBI:24875"/>
    </ligand>
</feature>
<dbReference type="NCBIfam" id="TIGR00079">
    <property type="entry name" value="pept_deformyl"/>
    <property type="match status" value="1"/>
</dbReference>
<dbReference type="FunFam" id="3.90.45.10:FF:000005">
    <property type="entry name" value="Peptide deformylase"/>
    <property type="match status" value="1"/>
</dbReference>
<dbReference type="AlphaFoldDB" id="A0A1T4XS83"/>
<dbReference type="EC" id="3.5.1.88" evidence="6"/>
<evidence type="ECO:0000256" key="4">
    <source>
        <dbReference type="ARBA" id="ARBA00022917"/>
    </source>
</evidence>
<dbReference type="InterPro" id="IPR023635">
    <property type="entry name" value="Peptide_deformylase"/>
</dbReference>
<dbReference type="Proteomes" id="UP000190105">
    <property type="component" value="Unassembled WGS sequence"/>
</dbReference>
<evidence type="ECO:0000256" key="2">
    <source>
        <dbReference type="ARBA" id="ARBA00022723"/>
    </source>
</evidence>
<evidence type="ECO:0000313" key="8">
    <source>
        <dbReference type="Proteomes" id="UP000190105"/>
    </source>
</evidence>
<dbReference type="STRING" id="1147123.SAMN05443428_11256"/>
<feature type="binding site" evidence="6">
    <location>
        <position position="88"/>
    </location>
    <ligand>
        <name>Fe cation</name>
        <dbReference type="ChEBI" id="CHEBI:24875"/>
    </ligand>
</feature>
<gene>
    <name evidence="6" type="primary">def</name>
    <name evidence="7" type="ORF">SAMN05443428_11256</name>
</gene>
<feature type="active site" evidence="6">
    <location>
        <position position="131"/>
    </location>
</feature>
<feature type="binding site" evidence="6">
    <location>
        <position position="134"/>
    </location>
    <ligand>
        <name>Fe cation</name>
        <dbReference type="ChEBI" id="CHEBI:24875"/>
    </ligand>
</feature>
<accession>A0A1T4XS83</accession>
<dbReference type="PIRSF" id="PIRSF004749">
    <property type="entry name" value="Pep_def"/>
    <property type="match status" value="1"/>
</dbReference>
<comment type="function">
    <text evidence="6">Removes the formyl group from the N-terminal Met of newly synthesized proteins. Requires at least a dipeptide for an efficient rate of reaction. N-terminal L-methionine is a prerequisite for activity but the enzyme has broad specificity at other positions.</text>
</comment>
<keyword evidence="3 6" id="KW-0378">Hydrolase</keyword>
<comment type="catalytic activity">
    <reaction evidence="6">
        <text>N-terminal N-formyl-L-methionyl-[peptide] + H2O = N-terminal L-methionyl-[peptide] + formate</text>
        <dbReference type="Rhea" id="RHEA:24420"/>
        <dbReference type="Rhea" id="RHEA-COMP:10639"/>
        <dbReference type="Rhea" id="RHEA-COMP:10640"/>
        <dbReference type="ChEBI" id="CHEBI:15377"/>
        <dbReference type="ChEBI" id="CHEBI:15740"/>
        <dbReference type="ChEBI" id="CHEBI:49298"/>
        <dbReference type="ChEBI" id="CHEBI:64731"/>
        <dbReference type="EC" id="3.5.1.88"/>
    </reaction>
</comment>
<dbReference type="PRINTS" id="PR01576">
    <property type="entry name" value="PDEFORMYLASE"/>
</dbReference>
<evidence type="ECO:0000256" key="5">
    <source>
        <dbReference type="ARBA" id="ARBA00023004"/>
    </source>
</evidence>
<dbReference type="SUPFAM" id="SSF56420">
    <property type="entry name" value="Peptide deformylase"/>
    <property type="match status" value="1"/>
</dbReference>
<keyword evidence="4 6" id="KW-0648">Protein biosynthesis</keyword>
<dbReference type="OrthoDB" id="9784988at2"/>
<keyword evidence="2 6" id="KW-0479">Metal-binding</keyword>
<dbReference type="InterPro" id="IPR036821">
    <property type="entry name" value="Peptide_deformylase_sf"/>
</dbReference>
<dbReference type="GO" id="GO:0046872">
    <property type="term" value="F:metal ion binding"/>
    <property type="evidence" value="ECO:0007669"/>
    <property type="project" value="UniProtKB-KW"/>
</dbReference>
<organism evidence="7 8">
    <name type="scientific">Caloramator quimbayensis</name>
    <dbReference type="NCBI Taxonomy" id="1147123"/>
    <lineage>
        <taxon>Bacteria</taxon>
        <taxon>Bacillati</taxon>
        <taxon>Bacillota</taxon>
        <taxon>Clostridia</taxon>
        <taxon>Eubacteriales</taxon>
        <taxon>Clostridiaceae</taxon>
        <taxon>Caloramator</taxon>
    </lineage>
</organism>
<name>A0A1T4XS83_9CLOT</name>
<dbReference type="Gene3D" id="3.90.45.10">
    <property type="entry name" value="Peptide deformylase"/>
    <property type="match status" value="1"/>
</dbReference>
<keyword evidence="5 6" id="KW-0408">Iron</keyword>
<dbReference type="PANTHER" id="PTHR10458:SF22">
    <property type="entry name" value="PEPTIDE DEFORMYLASE"/>
    <property type="match status" value="1"/>
</dbReference>
<keyword evidence="8" id="KW-1185">Reference proteome</keyword>
<comment type="similarity">
    <text evidence="1 6">Belongs to the polypeptide deformylase family.</text>
</comment>
<sequence length="151" mass="16880">MALREIRKMGDEILRKKSRKVDKVDDKIKMLLEDMVETMRHNNGVGLAAPQVGILKRVAVVDIGEGLYKLVNPEIINSEGSQIDIEGCLSIPNVRDNVERPKKVVVKALNENGEEIIIEGEDFLARALCHEIDHLDGILFVDKVKRDGGNI</sequence>
<reference evidence="8" key="1">
    <citation type="submission" date="2017-02" db="EMBL/GenBank/DDBJ databases">
        <authorList>
            <person name="Varghese N."/>
            <person name="Submissions S."/>
        </authorList>
    </citation>
    <scope>NUCLEOTIDE SEQUENCE [LARGE SCALE GENOMIC DNA]</scope>
    <source>
        <strain evidence="8">USBA 833</strain>
    </source>
</reference>
<dbReference type="GO" id="GO:0006412">
    <property type="term" value="P:translation"/>
    <property type="evidence" value="ECO:0007669"/>
    <property type="project" value="UniProtKB-UniRule"/>
</dbReference>
<protein>
    <recommendedName>
        <fullName evidence="6">Peptide deformylase</fullName>
        <shortName evidence="6">PDF</shortName>
        <ecNumber evidence="6">3.5.1.88</ecNumber>
    </recommendedName>
    <alternativeName>
        <fullName evidence="6">Polypeptide deformylase</fullName>
    </alternativeName>
</protein>
<comment type="cofactor">
    <cofactor evidence="6">
        <name>Fe(2+)</name>
        <dbReference type="ChEBI" id="CHEBI:29033"/>
    </cofactor>
    <text evidence="6">Binds 1 Fe(2+) ion.</text>
</comment>
<dbReference type="Pfam" id="PF01327">
    <property type="entry name" value="Pep_deformylase"/>
    <property type="match status" value="1"/>
</dbReference>
<dbReference type="NCBIfam" id="NF001159">
    <property type="entry name" value="PRK00150.1-3"/>
    <property type="match status" value="1"/>
</dbReference>
<dbReference type="RefSeq" id="WP_078696805.1">
    <property type="nucleotide sequence ID" value="NZ_FUYH01000012.1"/>
</dbReference>
<evidence type="ECO:0000313" key="7">
    <source>
        <dbReference type="EMBL" id="SKA92422.1"/>
    </source>
</evidence>
<evidence type="ECO:0000256" key="6">
    <source>
        <dbReference type="HAMAP-Rule" id="MF_00163"/>
    </source>
</evidence>
<dbReference type="HAMAP" id="MF_00163">
    <property type="entry name" value="Pep_deformylase"/>
    <property type="match status" value="1"/>
</dbReference>
<dbReference type="PANTHER" id="PTHR10458">
    <property type="entry name" value="PEPTIDE DEFORMYLASE"/>
    <property type="match status" value="1"/>
</dbReference>
<dbReference type="GO" id="GO:0042586">
    <property type="term" value="F:peptide deformylase activity"/>
    <property type="evidence" value="ECO:0007669"/>
    <property type="project" value="UniProtKB-UniRule"/>
</dbReference>
<evidence type="ECO:0000256" key="3">
    <source>
        <dbReference type="ARBA" id="ARBA00022801"/>
    </source>
</evidence>